<dbReference type="PANTHER" id="PTHR46969">
    <property type="entry name" value="BIFUNCTIONAL PROTEIN HLDE"/>
    <property type="match status" value="1"/>
</dbReference>
<evidence type="ECO:0000256" key="1">
    <source>
        <dbReference type="ARBA" id="ARBA00022679"/>
    </source>
</evidence>
<dbReference type="HOGENOM" id="CLU_021150_0_1_10"/>
<dbReference type="GO" id="GO:0033785">
    <property type="term" value="F:heptose 7-phosphate kinase activity"/>
    <property type="evidence" value="ECO:0007669"/>
    <property type="project" value="TreeGrafter"/>
</dbReference>
<evidence type="ECO:0000259" key="3">
    <source>
        <dbReference type="Pfam" id="PF00294"/>
    </source>
</evidence>
<dbReference type="GO" id="GO:0016773">
    <property type="term" value="F:phosphotransferase activity, alcohol group as acceptor"/>
    <property type="evidence" value="ECO:0007669"/>
    <property type="project" value="InterPro"/>
</dbReference>
<dbReference type="GO" id="GO:0033786">
    <property type="term" value="F:heptose-1-phosphate adenylyltransferase activity"/>
    <property type="evidence" value="ECO:0007669"/>
    <property type="project" value="TreeGrafter"/>
</dbReference>
<dbReference type="Pfam" id="PF00294">
    <property type="entry name" value="PfkB"/>
    <property type="match status" value="1"/>
</dbReference>
<sequence>MILSGGNPFKNINIAVIGDIMIDHYIYGTCERISPEAPVQVVDVASEVHMLGGAGNVLKNLEAFGCSSSLISVCGNDDAGRILEQELSRLKPAFYHLVKDDSRQTTIKTRVMASKHHLLRLDKENKHAIDTDIAADIVNFLRTKIQDIDALILSDYCKGVFTADLVKEIITLCNQHNVITLVDSKDRDLSKYLGASLIKPNKREASLASGISIVDDSTLEQACRIISETTQCKSVVVTLSENGIGIYHDNHLIKMPTKALDVFDVTGAGDTVIAALAFGLANRLSLQQSCDFANHAAAIVVGKAGSAVATLEEINNLTPFFN</sequence>
<dbReference type="InterPro" id="IPR002173">
    <property type="entry name" value="Carboh/pur_kinase_PfkB_CS"/>
</dbReference>
<dbReference type="eggNOG" id="COG2870">
    <property type="taxonomic scope" value="Bacteria"/>
</dbReference>
<dbReference type="PROSITE" id="PS00584">
    <property type="entry name" value="PFKB_KINASES_2"/>
    <property type="match status" value="1"/>
</dbReference>
<dbReference type="Gene3D" id="3.40.1190.20">
    <property type="match status" value="1"/>
</dbReference>
<accession>H1YCN3</accession>
<evidence type="ECO:0000256" key="2">
    <source>
        <dbReference type="ARBA" id="ARBA00022777"/>
    </source>
</evidence>
<feature type="domain" description="Carbohydrate kinase PfkB" evidence="3">
    <location>
        <begin position="13"/>
        <end position="308"/>
    </location>
</feature>
<dbReference type="EMBL" id="CM001403">
    <property type="protein sequence ID" value="EHQ24220.1"/>
    <property type="molecule type" value="Genomic_DNA"/>
</dbReference>
<dbReference type="STRING" id="714943.Mucpa_0016"/>
<dbReference type="InterPro" id="IPR011913">
    <property type="entry name" value="RfaE_dom_I"/>
</dbReference>
<gene>
    <name evidence="4" type="ORF">Mucpa_0016</name>
</gene>
<dbReference type="InterPro" id="IPR029056">
    <property type="entry name" value="Ribokinase-like"/>
</dbReference>
<dbReference type="InterPro" id="IPR011611">
    <property type="entry name" value="PfkB_dom"/>
</dbReference>
<name>H1YCN3_9SPHI</name>
<dbReference type="OrthoDB" id="9802794at2"/>
<dbReference type="RefSeq" id="WP_008503731.1">
    <property type="nucleotide sequence ID" value="NZ_CM001403.1"/>
</dbReference>
<dbReference type="NCBIfam" id="TIGR02198">
    <property type="entry name" value="rfaE_dom_I"/>
    <property type="match status" value="1"/>
</dbReference>
<evidence type="ECO:0000313" key="5">
    <source>
        <dbReference type="Proteomes" id="UP000002774"/>
    </source>
</evidence>
<dbReference type="Proteomes" id="UP000002774">
    <property type="component" value="Chromosome"/>
</dbReference>
<evidence type="ECO:0000313" key="4">
    <source>
        <dbReference type="EMBL" id="EHQ24220.1"/>
    </source>
</evidence>
<reference evidence="4" key="1">
    <citation type="submission" date="2011-09" db="EMBL/GenBank/DDBJ databases">
        <title>The permanent draft genome of Mucilaginibacter paludis DSM 18603.</title>
        <authorList>
            <consortium name="US DOE Joint Genome Institute (JGI-PGF)"/>
            <person name="Lucas S."/>
            <person name="Han J."/>
            <person name="Lapidus A."/>
            <person name="Bruce D."/>
            <person name="Goodwin L."/>
            <person name="Pitluck S."/>
            <person name="Peters L."/>
            <person name="Kyrpides N."/>
            <person name="Mavromatis K."/>
            <person name="Ivanova N."/>
            <person name="Mikhailova N."/>
            <person name="Held B."/>
            <person name="Detter J.C."/>
            <person name="Tapia R."/>
            <person name="Han C."/>
            <person name="Land M."/>
            <person name="Hauser L."/>
            <person name="Markowitz V."/>
            <person name="Cheng J.-F."/>
            <person name="Hugenholtz P."/>
            <person name="Woyke T."/>
            <person name="Wu D."/>
            <person name="Tindall B."/>
            <person name="Brambilla E."/>
            <person name="Klenk H.-P."/>
            <person name="Eisen J.A."/>
        </authorList>
    </citation>
    <scope>NUCLEOTIDE SEQUENCE [LARGE SCALE GENOMIC DNA]</scope>
    <source>
        <strain evidence="4">DSM 18603</strain>
    </source>
</reference>
<protein>
    <submittedName>
        <fullName evidence="4">RfaE bifunctional protein</fullName>
    </submittedName>
</protein>
<keyword evidence="5" id="KW-1185">Reference proteome</keyword>
<keyword evidence="1" id="KW-0808">Transferase</keyword>
<organism evidence="4 5">
    <name type="scientific">Mucilaginibacter paludis DSM 18603</name>
    <dbReference type="NCBI Taxonomy" id="714943"/>
    <lineage>
        <taxon>Bacteria</taxon>
        <taxon>Pseudomonadati</taxon>
        <taxon>Bacteroidota</taxon>
        <taxon>Sphingobacteriia</taxon>
        <taxon>Sphingobacteriales</taxon>
        <taxon>Sphingobacteriaceae</taxon>
        <taxon>Mucilaginibacter</taxon>
    </lineage>
</organism>
<dbReference type="PANTHER" id="PTHR46969:SF1">
    <property type="entry name" value="BIFUNCTIONAL PROTEIN HLDE"/>
    <property type="match status" value="1"/>
</dbReference>
<dbReference type="GO" id="GO:0005829">
    <property type="term" value="C:cytosol"/>
    <property type="evidence" value="ECO:0007669"/>
    <property type="project" value="TreeGrafter"/>
</dbReference>
<proteinExistence type="predicted"/>
<dbReference type="CDD" id="cd01172">
    <property type="entry name" value="RfaE_like"/>
    <property type="match status" value="1"/>
</dbReference>
<dbReference type="SUPFAM" id="SSF53613">
    <property type="entry name" value="Ribokinase-like"/>
    <property type="match status" value="1"/>
</dbReference>
<keyword evidence="2" id="KW-0418">Kinase</keyword>
<dbReference type="AlphaFoldDB" id="H1YCN3"/>